<dbReference type="InterPro" id="IPR000425">
    <property type="entry name" value="MIP"/>
</dbReference>
<feature type="transmembrane region" description="Helical" evidence="10">
    <location>
        <begin position="131"/>
        <end position="156"/>
    </location>
</feature>
<dbReference type="GeneID" id="77675031"/>
<keyword evidence="5" id="KW-0677">Repeat</keyword>
<comment type="subcellular location">
    <subcellularLocation>
        <location evidence="1">Endomembrane system</location>
        <topology evidence="1">Multi-pass membrane protein</topology>
    </subcellularLocation>
</comment>
<dbReference type="EMBL" id="AKIJ01000001">
    <property type="protein sequence ID" value="KFG26988.1"/>
    <property type="molecule type" value="Genomic_DNA"/>
</dbReference>
<comment type="function">
    <text evidence="8">Water channel required to facilitate the transport of water across membranes. Involved in osmotolerance.</text>
</comment>
<gene>
    <name evidence="11" type="ORF">NESG_00058</name>
</gene>
<sequence>MGLTFNWIIVRSLLAEGLCTALFAFAVYSVVTGVNITPCADGVANIAVTLTIALSSVAIIYSFMDVTIAHFNPAITLAAIVTGKLPIWMGLAYIVMQACGAMLASAAMLLTKPGASSILLGYTRSTIGGSASIGNAILTEIILTGILTYVAFSVAINVFNPPTQVKIEVPDEVEDNDKLRVITSQAPNRSAFAPIAIGFTLGFLSLLGLGSSGGVFNPAITLPGTLFSGVWTDVWVYWVGQFVGGIAGALLQVLIFAKTI</sequence>
<comment type="similarity">
    <text evidence="9">Belongs to the MIP/aquaporin (TC 1.A.8) family.</text>
</comment>
<keyword evidence="4 9" id="KW-0812">Transmembrane</keyword>
<dbReference type="GO" id="GO:0005737">
    <property type="term" value="C:cytoplasm"/>
    <property type="evidence" value="ECO:0007669"/>
    <property type="project" value="UniProtKB-ARBA"/>
</dbReference>
<keyword evidence="6 10" id="KW-1133">Transmembrane helix</keyword>
<protein>
    <recommendedName>
        <fullName evidence="2">Aquaporin</fullName>
    </recommendedName>
</protein>
<dbReference type="PANTHER" id="PTHR45665:SF9">
    <property type="entry name" value="AQUAPORIN-8"/>
    <property type="match status" value="1"/>
</dbReference>
<feature type="transmembrane region" description="Helical" evidence="10">
    <location>
        <begin position="191"/>
        <end position="215"/>
    </location>
</feature>
<dbReference type="Gene3D" id="1.20.1080.10">
    <property type="entry name" value="Glycerol uptake facilitator protein"/>
    <property type="match status" value="1"/>
</dbReference>
<accession>A0A086J4C0</accession>
<dbReference type="InterPro" id="IPR022357">
    <property type="entry name" value="MIP_CS"/>
</dbReference>
<evidence type="ECO:0000256" key="1">
    <source>
        <dbReference type="ARBA" id="ARBA00004127"/>
    </source>
</evidence>
<evidence type="ECO:0000256" key="9">
    <source>
        <dbReference type="RuleBase" id="RU000477"/>
    </source>
</evidence>
<dbReference type="PANTHER" id="PTHR45665">
    <property type="entry name" value="AQUAPORIN-8"/>
    <property type="match status" value="1"/>
</dbReference>
<feature type="transmembrane region" description="Helical" evidence="10">
    <location>
        <begin position="235"/>
        <end position="257"/>
    </location>
</feature>
<feature type="transmembrane region" description="Helical" evidence="10">
    <location>
        <begin position="85"/>
        <end position="111"/>
    </location>
</feature>
<organism evidence="11 12">
    <name type="scientific">Nematocida ausubeli (strain ATCC PRA-371 / ERTm2)</name>
    <name type="common">Nematode killer fungus</name>
    <dbReference type="NCBI Taxonomy" id="1913371"/>
    <lineage>
        <taxon>Eukaryota</taxon>
        <taxon>Fungi</taxon>
        <taxon>Fungi incertae sedis</taxon>
        <taxon>Microsporidia</taxon>
        <taxon>Nematocida</taxon>
    </lineage>
</organism>
<dbReference type="GO" id="GO:0016020">
    <property type="term" value="C:membrane"/>
    <property type="evidence" value="ECO:0007669"/>
    <property type="project" value="InterPro"/>
</dbReference>
<dbReference type="GO" id="GO:0015250">
    <property type="term" value="F:water channel activity"/>
    <property type="evidence" value="ECO:0007669"/>
    <property type="project" value="TreeGrafter"/>
</dbReference>
<evidence type="ECO:0000256" key="3">
    <source>
        <dbReference type="ARBA" id="ARBA00022448"/>
    </source>
</evidence>
<evidence type="ECO:0000256" key="6">
    <source>
        <dbReference type="ARBA" id="ARBA00022989"/>
    </source>
</evidence>
<dbReference type="HOGENOM" id="CLU_020019_3_4_1"/>
<evidence type="ECO:0000256" key="10">
    <source>
        <dbReference type="SAM" id="Phobius"/>
    </source>
</evidence>
<dbReference type="GO" id="GO:0019755">
    <property type="term" value="P:one-carbon compound transport"/>
    <property type="evidence" value="ECO:0007669"/>
    <property type="project" value="UniProtKB-ARBA"/>
</dbReference>
<name>A0A086J4C0_NEMA1</name>
<keyword evidence="7 10" id="KW-0472">Membrane</keyword>
<evidence type="ECO:0000313" key="11">
    <source>
        <dbReference type="EMBL" id="KFG26988.1"/>
    </source>
</evidence>
<evidence type="ECO:0000256" key="8">
    <source>
        <dbReference type="ARBA" id="ARBA00024994"/>
    </source>
</evidence>
<evidence type="ECO:0000256" key="2">
    <source>
        <dbReference type="ARBA" id="ARBA00021615"/>
    </source>
</evidence>
<dbReference type="AlphaFoldDB" id="A0A086J4C0"/>
<dbReference type="RefSeq" id="XP_052905543.1">
    <property type="nucleotide sequence ID" value="XM_053047718.1"/>
</dbReference>
<proteinExistence type="inferred from homology"/>
<dbReference type="OrthoDB" id="3222at2759"/>
<evidence type="ECO:0000256" key="7">
    <source>
        <dbReference type="ARBA" id="ARBA00023136"/>
    </source>
</evidence>
<keyword evidence="12" id="KW-1185">Reference proteome</keyword>
<dbReference type="PRINTS" id="PR00783">
    <property type="entry name" value="MINTRINSICP"/>
</dbReference>
<feature type="transmembrane region" description="Helical" evidence="10">
    <location>
        <begin position="12"/>
        <end position="31"/>
    </location>
</feature>
<dbReference type="Proteomes" id="UP000054524">
    <property type="component" value="Unassembled WGS sequence"/>
</dbReference>
<evidence type="ECO:0000256" key="4">
    <source>
        <dbReference type="ARBA" id="ARBA00022692"/>
    </source>
</evidence>
<comment type="caution">
    <text evidence="11">The sequence shown here is derived from an EMBL/GenBank/DDBJ whole genome shotgun (WGS) entry which is preliminary data.</text>
</comment>
<evidence type="ECO:0000313" key="12">
    <source>
        <dbReference type="Proteomes" id="UP000054524"/>
    </source>
</evidence>
<evidence type="ECO:0000256" key="5">
    <source>
        <dbReference type="ARBA" id="ARBA00022737"/>
    </source>
</evidence>
<dbReference type="SUPFAM" id="SSF81338">
    <property type="entry name" value="Aquaporin-like"/>
    <property type="match status" value="1"/>
</dbReference>
<dbReference type="Pfam" id="PF00230">
    <property type="entry name" value="MIP"/>
    <property type="match status" value="2"/>
</dbReference>
<keyword evidence="3 9" id="KW-0813">Transport</keyword>
<dbReference type="PROSITE" id="PS00221">
    <property type="entry name" value="MIP"/>
    <property type="match status" value="1"/>
</dbReference>
<reference evidence="11 12" key="1">
    <citation type="journal article" date="2014" name="Genome Announc.">
        <title>Genome Sequence of the Microsporidian Species Nematocida sp1 Strain ERTm6 (ATCC PRA-372).</title>
        <authorList>
            <person name="Bakowski M.A."/>
            <person name="Priest M."/>
            <person name="Young S."/>
            <person name="Cuomo C.A."/>
            <person name="Troemel E.R."/>
        </authorList>
    </citation>
    <scope>NUCLEOTIDE SEQUENCE [LARGE SCALE GENOMIC DNA]</scope>
    <source>
        <strain evidence="11 12">ERTm6</strain>
    </source>
</reference>
<dbReference type="InterPro" id="IPR023271">
    <property type="entry name" value="Aquaporin-like"/>
</dbReference>
<feature type="transmembrane region" description="Helical" evidence="10">
    <location>
        <begin position="43"/>
        <end position="64"/>
    </location>
</feature>
<dbReference type="InterPro" id="IPR034294">
    <property type="entry name" value="Aquaporin_transptr"/>
</dbReference>
<dbReference type="GO" id="GO:0012505">
    <property type="term" value="C:endomembrane system"/>
    <property type="evidence" value="ECO:0007669"/>
    <property type="project" value="UniProtKB-SubCell"/>
</dbReference>